<evidence type="ECO:0000313" key="4">
    <source>
        <dbReference type="Proteomes" id="UP000738325"/>
    </source>
</evidence>
<feature type="domain" description="Ubinuclein middle" evidence="2">
    <location>
        <begin position="6"/>
        <end position="73"/>
    </location>
</feature>
<dbReference type="Proteomes" id="UP000738325">
    <property type="component" value="Unassembled WGS sequence"/>
</dbReference>
<feature type="compositionally biased region" description="Polar residues" evidence="1">
    <location>
        <begin position="155"/>
        <end position="165"/>
    </location>
</feature>
<feature type="compositionally biased region" description="Low complexity" evidence="1">
    <location>
        <begin position="126"/>
        <end position="149"/>
    </location>
</feature>
<evidence type="ECO:0000259" key="2">
    <source>
        <dbReference type="Pfam" id="PF14075"/>
    </source>
</evidence>
<evidence type="ECO:0000256" key="1">
    <source>
        <dbReference type="SAM" id="MobiDB-lite"/>
    </source>
</evidence>
<comment type="caution">
    <text evidence="3">The sequence shown here is derived from an EMBL/GenBank/DDBJ whole genome shotgun (WGS) entry which is preliminary data.</text>
</comment>
<dbReference type="OrthoDB" id="5576775at2759"/>
<feature type="compositionally biased region" description="Polar residues" evidence="1">
    <location>
        <begin position="107"/>
        <end position="117"/>
    </location>
</feature>
<reference evidence="3" key="1">
    <citation type="journal article" date="2020" name="Fungal Divers.">
        <title>Resolving the Mortierellaceae phylogeny through synthesis of multi-gene phylogenetics and phylogenomics.</title>
        <authorList>
            <person name="Vandepol N."/>
            <person name="Liber J."/>
            <person name="Desiro A."/>
            <person name="Na H."/>
            <person name="Kennedy M."/>
            <person name="Barry K."/>
            <person name="Grigoriev I.V."/>
            <person name="Miller A.N."/>
            <person name="O'Donnell K."/>
            <person name="Stajich J.E."/>
            <person name="Bonito G."/>
        </authorList>
    </citation>
    <scope>NUCLEOTIDE SEQUENCE</scope>
    <source>
        <strain evidence="3">REB-010B</strain>
    </source>
</reference>
<gene>
    <name evidence="3" type="ORF">BGZ99_000398</name>
</gene>
<dbReference type="Pfam" id="PF14075">
    <property type="entry name" value="UBN_AB"/>
    <property type="match status" value="1"/>
</dbReference>
<organism evidence="3 4">
    <name type="scientific">Dissophora globulifera</name>
    <dbReference type="NCBI Taxonomy" id="979702"/>
    <lineage>
        <taxon>Eukaryota</taxon>
        <taxon>Fungi</taxon>
        <taxon>Fungi incertae sedis</taxon>
        <taxon>Mucoromycota</taxon>
        <taxon>Mortierellomycotina</taxon>
        <taxon>Mortierellomycetes</taxon>
        <taxon>Mortierellales</taxon>
        <taxon>Mortierellaceae</taxon>
        <taxon>Dissophora</taxon>
    </lineage>
</organism>
<dbReference type="AlphaFoldDB" id="A0A9P6R0U8"/>
<feature type="region of interest" description="Disordered" evidence="1">
    <location>
        <begin position="85"/>
        <end position="165"/>
    </location>
</feature>
<evidence type="ECO:0000313" key="3">
    <source>
        <dbReference type="EMBL" id="KAG0310408.1"/>
    </source>
</evidence>
<keyword evidence="4" id="KW-1185">Reference proteome</keyword>
<protein>
    <recommendedName>
        <fullName evidence="2">Ubinuclein middle domain-containing protein</fullName>
    </recommendedName>
</protein>
<proteinExistence type="predicted"/>
<dbReference type="InterPro" id="IPR026947">
    <property type="entry name" value="UBN_middle_dom"/>
</dbReference>
<accession>A0A9P6R0U8</accession>
<name>A0A9P6R0U8_9FUNG</name>
<sequence length="206" mass="23196">MNRPVFVWTPALRLMLWEIMEKCMEIRAATKALHAVDPSTPMHDSEWQTQKSAYLKILECFPDGWMSMPEIERRYLDLKEKISRSGRLERNSTDSQEEERDQRHGLSISSSADVTEQQQEHHSSRKSLSITSSTSAATHSSSGASSTTALPYQPLSPSMSPVTAATQMHPEEDIKQGIDHTADDHTSGDGRKIIDDAEALRRRISM</sequence>
<dbReference type="EMBL" id="JAAAIP010001072">
    <property type="protein sequence ID" value="KAG0310408.1"/>
    <property type="molecule type" value="Genomic_DNA"/>
</dbReference>